<gene>
    <name evidence="2" type="ORF">H0H10_07295</name>
</gene>
<accession>A0A926L2J0</accession>
<name>A0A926L2J0_9ACTN</name>
<comment type="caution">
    <text evidence="2">The sequence shown here is derived from an EMBL/GenBank/DDBJ whole genome shotgun (WGS) entry which is preliminary data.</text>
</comment>
<proteinExistence type="predicted"/>
<feature type="transmembrane region" description="Helical" evidence="1">
    <location>
        <begin position="36"/>
        <end position="57"/>
    </location>
</feature>
<dbReference type="AlphaFoldDB" id="A0A926L2J0"/>
<feature type="transmembrane region" description="Helical" evidence="1">
    <location>
        <begin position="12"/>
        <end position="30"/>
    </location>
</feature>
<dbReference type="Pfam" id="PF11292">
    <property type="entry name" value="DUF3093"/>
    <property type="match status" value="1"/>
</dbReference>
<reference evidence="2" key="1">
    <citation type="submission" date="2020-09" db="EMBL/GenBank/DDBJ databases">
        <title>Streptomyces grisecoloratus sp. nov., isolated from cotton soil.</title>
        <authorList>
            <person name="Xing L."/>
        </authorList>
    </citation>
    <scope>NUCLEOTIDE SEQUENCE</scope>
    <source>
        <strain evidence="2">TRM S81-3</strain>
    </source>
</reference>
<reference evidence="2" key="2">
    <citation type="submission" date="2020-09" db="EMBL/GenBank/DDBJ databases">
        <authorList>
            <person name="Luo X."/>
        </authorList>
    </citation>
    <scope>NUCLEOTIDE SEQUENCE</scope>
    <source>
        <strain evidence="2">TRM S81-3</strain>
    </source>
</reference>
<dbReference type="RefSeq" id="WP_188180016.1">
    <property type="nucleotide sequence ID" value="NZ_JACVQF010000168.1"/>
</dbReference>
<keyword evidence="3" id="KW-1185">Reference proteome</keyword>
<keyword evidence="1" id="KW-0812">Transmembrane</keyword>
<organism evidence="2 3">
    <name type="scientific">Streptomyces griseicoloratus</name>
    <dbReference type="NCBI Taxonomy" id="2752516"/>
    <lineage>
        <taxon>Bacteria</taxon>
        <taxon>Bacillati</taxon>
        <taxon>Actinomycetota</taxon>
        <taxon>Actinomycetes</taxon>
        <taxon>Kitasatosporales</taxon>
        <taxon>Streptomycetaceae</taxon>
        <taxon>Streptomyces</taxon>
    </lineage>
</organism>
<dbReference type="EMBL" id="JACVQF010000168">
    <property type="protein sequence ID" value="MBD0418983.1"/>
    <property type="molecule type" value="Genomic_DNA"/>
</dbReference>
<keyword evidence="1" id="KW-0472">Membrane</keyword>
<evidence type="ECO:0000313" key="3">
    <source>
        <dbReference type="Proteomes" id="UP000621210"/>
    </source>
</evidence>
<keyword evidence="1" id="KW-1133">Transmembrane helix</keyword>
<sequence length="147" mass="16149">MYLYEERLAVPRSWWVMALCAGLGLALVALRVHPLGALAALIVGTAAVAAAIARYGARRIRLSHHSLTVGDTEIPLDALGSVEILDEQEAFLWRTRRADPHALMALRSYIPTAVRLQITDPAFGAPYLYLSTRQPMTLAAVLAFVRR</sequence>
<protein>
    <submittedName>
        <fullName evidence="2">DUF3093 domain-containing protein</fullName>
    </submittedName>
</protein>
<evidence type="ECO:0000256" key="1">
    <source>
        <dbReference type="SAM" id="Phobius"/>
    </source>
</evidence>
<dbReference type="Proteomes" id="UP000621210">
    <property type="component" value="Unassembled WGS sequence"/>
</dbReference>
<evidence type="ECO:0000313" key="2">
    <source>
        <dbReference type="EMBL" id="MBD0418983.1"/>
    </source>
</evidence>
<dbReference type="InterPro" id="IPR021443">
    <property type="entry name" value="DUF3093"/>
</dbReference>